<keyword evidence="4" id="KW-1185">Reference proteome</keyword>
<feature type="compositionally biased region" description="Low complexity" evidence="1">
    <location>
        <begin position="22"/>
        <end position="37"/>
    </location>
</feature>
<feature type="transmembrane region" description="Helical" evidence="2">
    <location>
        <begin position="206"/>
        <end position="230"/>
    </location>
</feature>
<organism evidence="3 4">
    <name type="scientific">Symbiodinium microadriaticum</name>
    <name type="common">Dinoflagellate</name>
    <name type="synonym">Zooxanthella microadriatica</name>
    <dbReference type="NCBI Taxonomy" id="2951"/>
    <lineage>
        <taxon>Eukaryota</taxon>
        <taxon>Sar</taxon>
        <taxon>Alveolata</taxon>
        <taxon>Dinophyceae</taxon>
        <taxon>Suessiales</taxon>
        <taxon>Symbiodiniaceae</taxon>
        <taxon>Symbiodinium</taxon>
    </lineage>
</organism>
<evidence type="ECO:0000256" key="2">
    <source>
        <dbReference type="SAM" id="Phobius"/>
    </source>
</evidence>
<comment type="caution">
    <text evidence="3">The sequence shown here is derived from an EMBL/GenBank/DDBJ whole genome shotgun (WGS) entry which is preliminary data.</text>
</comment>
<dbReference type="AlphaFoldDB" id="A0A1Q9DMF2"/>
<evidence type="ECO:0000313" key="3">
    <source>
        <dbReference type="EMBL" id="OLP96351.1"/>
    </source>
</evidence>
<gene>
    <name evidence="3" type="ORF">AK812_SmicGene21426</name>
</gene>
<proteinExistence type="predicted"/>
<sequence>MSTAFVLARGSAGRVPSTSSRTSFASLPPAASATLPSQEADGRRWGPLVASFCAAAVSLVTRRRPGLRAEAAKAPAATPPASKGQGLQRVPPWMVAALGLLVVLLHRVALKEFRQFIPPPRFIVFLHTVVFLVVSQLMPPSKWPSEQNYEVMALVGALEFLGWASLQQVAFAGGLGVTAALLNGVSLVLTLLCARFVLGSKVRPTAWIGSVIVAIGVSAMGSMTHLILVGNTAEDVGMWTSNASASLAFSSLALTGKEVLFSGRAPLSVPAVACIGSFAQLLALALPELLSLRSFPGSLQFMQIIVGPAPRILSLAWPAYLYEAKLHRRTFRLIYGFTQSPGMLCTLTAWTPAEGSLSELVYLNRYTRCLDDILYATWRKKTAGALCLRKLMHKFIAVDSGISSDHWGIFYKGYDDRALSVPEQTRRTYITSGAMPKARACIRKLDGSVPFRSRLEFVEGLAAIAAEFPEDMLRKVTGANKAIDQILWCAAAADRAEWLLNNLRWRHRLGLRDLTLLPCGTTSNEALHAEIKGWFAQTQQIHQSTLKLKLEILTLAKMLPHYAAAKYPTLSQATSRHIIVRLCTPSIWTPQSWLQRCDDSQRVGRIAKAKLPLAESRQSERVKVQKWNLKRPAAAEPRHRKRTVFTLQRKSKLCRQGSVVLKDMALTQMPFRAPPGLEHESDKLPHQRQLSPTSSQASTADSPTTSLSLTPFEDSKVPATEPPVTSSSPTFFTASLQDKFQLHKAKQCHPCVAFAFKSAGCYKGDSCTHCHFCTASEAKVRRSQLQAEARRKKKARPAEVAAAGQEQVTAAQILDGQSFWL</sequence>
<evidence type="ECO:0000256" key="1">
    <source>
        <dbReference type="SAM" id="MobiDB-lite"/>
    </source>
</evidence>
<feature type="region of interest" description="Disordered" evidence="1">
    <location>
        <begin position="671"/>
        <end position="727"/>
    </location>
</feature>
<protein>
    <recommendedName>
        <fullName evidence="5">C3H1-type domain-containing protein</fullName>
    </recommendedName>
</protein>
<accession>A0A1Q9DMF2</accession>
<dbReference type="EMBL" id="LSRX01000470">
    <property type="protein sequence ID" value="OLP96351.1"/>
    <property type="molecule type" value="Genomic_DNA"/>
</dbReference>
<dbReference type="OrthoDB" id="440646at2759"/>
<feature type="transmembrane region" description="Helical" evidence="2">
    <location>
        <begin position="90"/>
        <end position="110"/>
    </location>
</feature>
<feature type="transmembrane region" description="Helical" evidence="2">
    <location>
        <begin position="122"/>
        <end position="139"/>
    </location>
</feature>
<reference evidence="3 4" key="1">
    <citation type="submission" date="2016-02" db="EMBL/GenBank/DDBJ databases">
        <title>Genome analysis of coral dinoflagellate symbionts highlights evolutionary adaptations to a symbiotic lifestyle.</title>
        <authorList>
            <person name="Aranda M."/>
            <person name="Li Y."/>
            <person name="Liew Y.J."/>
            <person name="Baumgarten S."/>
            <person name="Simakov O."/>
            <person name="Wilson M."/>
            <person name="Piel J."/>
            <person name="Ashoor H."/>
            <person name="Bougouffa S."/>
            <person name="Bajic V.B."/>
            <person name="Ryu T."/>
            <person name="Ravasi T."/>
            <person name="Bayer T."/>
            <person name="Micklem G."/>
            <person name="Kim H."/>
            <person name="Bhak J."/>
            <person name="Lajeunesse T.C."/>
            <person name="Voolstra C.R."/>
        </authorList>
    </citation>
    <scope>NUCLEOTIDE SEQUENCE [LARGE SCALE GENOMIC DNA]</scope>
    <source>
        <strain evidence="3 4">CCMP2467</strain>
    </source>
</reference>
<keyword evidence="2" id="KW-1133">Transmembrane helix</keyword>
<evidence type="ECO:0008006" key="5">
    <source>
        <dbReference type="Google" id="ProtNLM"/>
    </source>
</evidence>
<name>A0A1Q9DMF2_SYMMI</name>
<feature type="region of interest" description="Disordered" evidence="1">
    <location>
        <begin position="1"/>
        <end position="38"/>
    </location>
</feature>
<keyword evidence="2" id="KW-0472">Membrane</keyword>
<keyword evidence="2" id="KW-0812">Transmembrane</keyword>
<feature type="transmembrane region" description="Helical" evidence="2">
    <location>
        <begin position="169"/>
        <end position="194"/>
    </location>
</feature>
<feature type="compositionally biased region" description="Polar residues" evidence="1">
    <location>
        <begin position="688"/>
        <end position="709"/>
    </location>
</feature>
<dbReference type="Proteomes" id="UP000186817">
    <property type="component" value="Unassembled WGS sequence"/>
</dbReference>
<evidence type="ECO:0000313" key="4">
    <source>
        <dbReference type="Proteomes" id="UP000186817"/>
    </source>
</evidence>